<reference evidence="3" key="1">
    <citation type="submission" date="2010-02" db="EMBL/GenBank/DDBJ databases">
        <title>Complete sequence of Desulfurivibrio alkaliphilus AHT2.</title>
        <authorList>
            <consortium name="US DOE Joint Genome Institute"/>
            <person name="Pitluck S."/>
            <person name="Chertkov O."/>
            <person name="Detter J.C."/>
            <person name="Han C."/>
            <person name="Tapia R."/>
            <person name="Larimer F."/>
            <person name="Land M."/>
            <person name="Hauser L."/>
            <person name="Kyrpides N."/>
            <person name="Mikhailova N."/>
            <person name="Sorokin D.Y."/>
            <person name="Muyzer G."/>
            <person name="Woyke T."/>
        </authorList>
    </citation>
    <scope>NUCLEOTIDE SEQUENCE [LARGE SCALE GENOMIC DNA]</scope>
    <source>
        <strain evidence="3">DSM 19089 / UNIQEM U267 / AHT2</strain>
    </source>
</reference>
<dbReference type="EMBL" id="CP001940">
    <property type="protein sequence ID" value="ADH85611.1"/>
    <property type="molecule type" value="Genomic_DNA"/>
</dbReference>
<organism evidence="2 3">
    <name type="scientific">Desulfurivibrio alkaliphilus (strain DSM 19089 / UNIQEM U267 / AHT2)</name>
    <dbReference type="NCBI Taxonomy" id="589865"/>
    <lineage>
        <taxon>Bacteria</taxon>
        <taxon>Pseudomonadati</taxon>
        <taxon>Thermodesulfobacteriota</taxon>
        <taxon>Desulfobulbia</taxon>
        <taxon>Desulfobulbales</taxon>
        <taxon>Desulfobulbaceae</taxon>
        <taxon>Desulfurivibrio</taxon>
    </lineage>
</organism>
<dbReference type="RefSeq" id="WP_013163141.1">
    <property type="nucleotide sequence ID" value="NC_014216.1"/>
</dbReference>
<name>D6Z236_DESAT</name>
<accession>D6Z236</accession>
<dbReference type="HOGENOM" id="CLU_136025_4_0_7"/>
<evidence type="ECO:0000313" key="3">
    <source>
        <dbReference type="Proteomes" id="UP000001508"/>
    </source>
</evidence>
<dbReference type="SMART" id="SM00834">
    <property type="entry name" value="CxxC_CXXC_SSSS"/>
    <property type="match status" value="1"/>
</dbReference>
<dbReference type="InParanoid" id="D6Z236"/>
<evidence type="ECO:0000259" key="1">
    <source>
        <dbReference type="SMART" id="SM00834"/>
    </source>
</evidence>
<sequence>MPIYEYRCQDCRSLFEIITSTCQLPTEIKCNNCGSQRTEKTISAASYRLASRSRSAVPAGALTGCASKSGFS</sequence>
<dbReference type="Proteomes" id="UP000001508">
    <property type="component" value="Chromosome"/>
</dbReference>
<dbReference type="KEGG" id="dak:DaAHT2_0907"/>
<proteinExistence type="predicted"/>
<protein>
    <submittedName>
        <fullName evidence="2">Regulatory protein, FmdB family</fullName>
    </submittedName>
</protein>
<dbReference type="Pfam" id="PF09723">
    <property type="entry name" value="Zn_ribbon_8"/>
    <property type="match status" value="1"/>
</dbReference>
<dbReference type="NCBIfam" id="TIGR02605">
    <property type="entry name" value="CxxC_CxxC_SSSS"/>
    <property type="match status" value="1"/>
</dbReference>
<gene>
    <name evidence="2" type="ordered locus">DaAHT2_0907</name>
</gene>
<dbReference type="OrthoDB" id="9813321at2"/>
<dbReference type="AlphaFoldDB" id="D6Z236"/>
<keyword evidence="3" id="KW-1185">Reference proteome</keyword>
<dbReference type="InterPro" id="IPR013429">
    <property type="entry name" value="Regulatory_FmdB_Zinc_ribbon"/>
</dbReference>
<evidence type="ECO:0000313" key="2">
    <source>
        <dbReference type="EMBL" id="ADH85611.1"/>
    </source>
</evidence>
<feature type="domain" description="Putative regulatory protein FmdB zinc ribbon" evidence="1">
    <location>
        <begin position="1"/>
        <end position="43"/>
    </location>
</feature>